<dbReference type="SUPFAM" id="SSF52540">
    <property type="entry name" value="P-loop containing nucleoside triphosphate hydrolases"/>
    <property type="match status" value="2"/>
</dbReference>
<dbReference type="OrthoDB" id="9803459at2"/>
<dbReference type="GO" id="GO:0003677">
    <property type="term" value="F:DNA binding"/>
    <property type="evidence" value="ECO:0007669"/>
    <property type="project" value="InterPro"/>
</dbReference>
<dbReference type="REBASE" id="110365">
    <property type="entry name" value="FspYORF1675P"/>
</dbReference>
<proteinExistence type="predicted"/>
<keyword evidence="3" id="KW-1185">Reference proteome</keyword>
<evidence type="ECO:0000259" key="1">
    <source>
        <dbReference type="Pfam" id="PF04851"/>
    </source>
</evidence>
<dbReference type="Pfam" id="PF04851">
    <property type="entry name" value="ResIII"/>
    <property type="match status" value="1"/>
</dbReference>
<dbReference type="InterPro" id="IPR027417">
    <property type="entry name" value="P-loop_NTPase"/>
</dbReference>
<sequence>MTETAADNSISINAAALDPLFAPWEEPNKHRVRAKKGQPPETKTYRRQSPIRMVNPLRAAVKEWRELNYFGASDTTRELLGYWFERPHRLIGGNGEEFDFRYYFCQREAIETFIYLIEIRGLTSLSSLIFEYGGPNAETEALGIKPEDDEWARYAFKLATGAGKTKCMSLAVVWSYFHALRESGSEMAKHFVIIAPNLTVFERLKEDFRPEGGGPDIFMTDPLIPPEWRGDWNFSVVLQDEASGASTGGVLYLTNIHRLFEPRKGSRSEAETYDWAGPAVSKSKALDTGAELRDRITSHPRLMVFNDEAHHVWDPGSAWSEAIRWLHETVRKRSGNGLVAQLDFSATPKDNKGRIFPHVVCDTPLGEAVDAGIVKTPIIGRTKELVEQAHDDAAYQYEAHLRLGYERWKRSRAEWEKSGKKPLLFVMCTDTEAANQITDRLNADSLFSELNGKTINLHTNLKGKVKKRNIGGQTIEVFEESEKDISDEDLKAIRRSSRELDRSDSPYRCIVSVLMLREGWDVRNVTTIVPLRPYSSKANILPEQTLGRGLRRMTPPGQANELVTVVEHPAFSSLYEQELEQEGLPIEVLDTEKVPATTVTIFPDETKDLTALDIMLPALSAAHEIQPKLEGLTIQDVKAAFEKYSPLPLGNKGAVDVKYEGRHLITDEVIEVMNINLPLLHNGLTAISFYVRELEAACKVQSTHKVLAPLLGTFLSEILFNEKVALTDDRLKSRLADQDVREHIRATFIPLIRARTVKTEKRRADGLGMQLRNWKPYQATLSERKPVERAKHTLFNLVPCDQSLEVAMTSFLDNCSDVTAFAKNAGPQALRIDYLTADQRLAFYRPDFFVRMDTDEYAVVETKGRQDSDVPRKAAAAIEWCKAASKGAVKWHYIFTPQNVMERLTGNKFADLARACAPALQNLLSEATTQPELPLFGPRPDNDAEEFYGKEVFDSLPVRARKAAADALELYRFFEKKTEAPNFAPVFQALLGSFDEACKAMIVTRLQSSMPATAVEQRDWFEPYMPSMEKGKLGHLNNMAKNLKRGLVYGNPHSVIGLLRSCLDFALNDTTKIDGVFKEVNTTFRFEGSRALFEKISAVNEFRNTYVAHSQKELRDAKLAEQNLKSWIVALSIVASR</sequence>
<accession>A0A0D6JE26</accession>
<dbReference type="GO" id="GO:0005829">
    <property type="term" value="C:cytosol"/>
    <property type="evidence" value="ECO:0007669"/>
    <property type="project" value="TreeGrafter"/>
</dbReference>
<dbReference type="PANTHER" id="PTHR47396">
    <property type="entry name" value="TYPE I RESTRICTION ENZYME ECOKI R PROTEIN"/>
    <property type="match status" value="1"/>
</dbReference>
<dbReference type="RefSeq" id="WP_046477829.1">
    <property type="nucleotide sequence ID" value="NZ_LN829118.1"/>
</dbReference>
<gene>
    <name evidence="2" type="ORF">YBN1229_v1_1676</name>
</gene>
<name>A0A0D6JE26_9HYPH</name>
<evidence type="ECO:0000313" key="3">
    <source>
        <dbReference type="Proteomes" id="UP000033187"/>
    </source>
</evidence>
<dbReference type="EMBL" id="LN829119">
    <property type="protein sequence ID" value="CPR18360.1"/>
    <property type="molecule type" value="Genomic_DNA"/>
</dbReference>
<dbReference type="InterPro" id="IPR050742">
    <property type="entry name" value="Helicase_Restrict-Modif_Enz"/>
</dbReference>
<organism evidence="2 3">
    <name type="scientific">Candidatus Filomicrobium marinum</name>
    <dbReference type="NCBI Taxonomy" id="1608628"/>
    <lineage>
        <taxon>Bacteria</taxon>
        <taxon>Pseudomonadati</taxon>
        <taxon>Pseudomonadota</taxon>
        <taxon>Alphaproteobacteria</taxon>
        <taxon>Hyphomicrobiales</taxon>
        <taxon>Hyphomicrobiaceae</taxon>
        <taxon>Filomicrobium</taxon>
    </lineage>
</organism>
<dbReference type="KEGG" id="fil:BN1229_v1_1672"/>
<feature type="domain" description="Helicase/UvrB N-terminal" evidence="1">
    <location>
        <begin position="105"/>
        <end position="349"/>
    </location>
</feature>
<dbReference type="GO" id="GO:0005524">
    <property type="term" value="F:ATP binding"/>
    <property type="evidence" value="ECO:0007669"/>
    <property type="project" value="InterPro"/>
</dbReference>
<dbReference type="PANTHER" id="PTHR47396:SF1">
    <property type="entry name" value="ATP-DEPENDENT HELICASE IRC3-RELATED"/>
    <property type="match status" value="1"/>
</dbReference>
<protein>
    <submittedName>
        <fullName evidence="2">Type III restriction enzyme, res subunit</fullName>
    </submittedName>
</protein>
<dbReference type="AlphaFoldDB" id="A0A0D6JE26"/>
<dbReference type="InterPro" id="IPR006935">
    <property type="entry name" value="Helicase/UvrB_N"/>
</dbReference>
<dbReference type="GO" id="GO:0016787">
    <property type="term" value="F:hydrolase activity"/>
    <property type="evidence" value="ECO:0007669"/>
    <property type="project" value="InterPro"/>
</dbReference>
<dbReference type="Gene3D" id="3.40.50.300">
    <property type="entry name" value="P-loop containing nucleotide triphosphate hydrolases"/>
    <property type="match status" value="2"/>
</dbReference>
<dbReference type="Proteomes" id="UP000033187">
    <property type="component" value="Chromosome 1"/>
</dbReference>
<reference evidence="3" key="1">
    <citation type="submission" date="2015-02" db="EMBL/GenBank/DDBJ databases">
        <authorList>
            <person name="Chooi Y.-H."/>
        </authorList>
    </citation>
    <scope>NUCLEOTIDE SEQUENCE [LARGE SCALE GENOMIC DNA]</scope>
    <source>
        <strain evidence="3">strain Y</strain>
    </source>
</reference>
<evidence type="ECO:0000313" key="2">
    <source>
        <dbReference type="EMBL" id="CPR18360.1"/>
    </source>
</evidence>
<dbReference type="KEGG" id="fiy:BN1229_v1_1676"/>